<evidence type="ECO:0000313" key="4">
    <source>
        <dbReference type="Proteomes" id="UP000198393"/>
    </source>
</evidence>
<dbReference type="Pfam" id="PF12729">
    <property type="entry name" value="4HB_MCP_1"/>
    <property type="match status" value="1"/>
</dbReference>
<accession>A0A239LB91</accession>
<evidence type="ECO:0000259" key="2">
    <source>
        <dbReference type="Pfam" id="PF12729"/>
    </source>
</evidence>
<dbReference type="AlphaFoldDB" id="A0A239LB91"/>
<evidence type="ECO:0000256" key="1">
    <source>
        <dbReference type="SAM" id="Phobius"/>
    </source>
</evidence>
<dbReference type="EMBL" id="FZPD01000005">
    <property type="protein sequence ID" value="SNT27560.1"/>
    <property type="molecule type" value="Genomic_DNA"/>
</dbReference>
<keyword evidence="1" id="KW-0472">Membrane</keyword>
<feature type="domain" description="Chemotaxis methyl-accepting receptor HlyB-like 4HB MCP" evidence="2">
    <location>
        <begin position="12"/>
        <end position="174"/>
    </location>
</feature>
<keyword evidence="4" id="KW-1185">Reference proteome</keyword>
<feature type="transmembrane region" description="Helical" evidence="1">
    <location>
        <begin position="182"/>
        <end position="204"/>
    </location>
</feature>
<reference evidence="3 4" key="1">
    <citation type="submission" date="2017-06" db="EMBL/GenBank/DDBJ databases">
        <authorList>
            <person name="Kim H.J."/>
            <person name="Triplett B.A."/>
        </authorList>
    </citation>
    <scope>NUCLEOTIDE SEQUENCE [LARGE SCALE GENOMIC DNA]</scope>
    <source>
        <strain evidence="3 4">DSM 19307</strain>
    </source>
</reference>
<dbReference type="Proteomes" id="UP000198393">
    <property type="component" value="Unassembled WGS sequence"/>
</dbReference>
<evidence type="ECO:0000313" key="3">
    <source>
        <dbReference type="EMBL" id="SNT27560.1"/>
    </source>
</evidence>
<name>A0A239LB91_EKHLU</name>
<protein>
    <submittedName>
        <fullName evidence="3">Four helix bundle sensory module for signal transduction</fullName>
    </submittedName>
</protein>
<dbReference type="InterPro" id="IPR024478">
    <property type="entry name" value="HlyB_4HB_MCP"/>
</dbReference>
<proteinExistence type="predicted"/>
<gene>
    <name evidence="3" type="ORF">SAMN05421640_3111</name>
</gene>
<keyword evidence="1" id="KW-0812">Transmembrane</keyword>
<sequence length="209" mass="24137">MRWKLTLAQRIRLGASLAVVFLLILATNLIDKNHFRIVKENLTTVYEDRLLTKNYLYGISRQVQQKKEIYEHLDIESNSLKKLNLQINDSITTLIDKFGATKLTENEKLRFESLKKNIEYLNKLENKHIIKESIAPEAPFTSSSEKHFQAIYQDLDALFRIQLEEGSRVIRNSTQTIGTSNFISKLEIAALIAIGVLIQLLIFLKPIKH</sequence>
<organism evidence="3 4">
    <name type="scientific">Ekhidna lutea</name>
    <dbReference type="NCBI Taxonomy" id="447679"/>
    <lineage>
        <taxon>Bacteria</taxon>
        <taxon>Pseudomonadati</taxon>
        <taxon>Bacteroidota</taxon>
        <taxon>Cytophagia</taxon>
        <taxon>Cytophagales</taxon>
        <taxon>Reichenbachiellaceae</taxon>
        <taxon>Ekhidna</taxon>
    </lineage>
</organism>
<dbReference type="RefSeq" id="WP_089357791.1">
    <property type="nucleotide sequence ID" value="NZ_FZPD01000005.1"/>
</dbReference>
<keyword evidence="1" id="KW-1133">Transmembrane helix</keyword>
<dbReference type="OrthoDB" id="1438991at2"/>